<keyword evidence="1" id="KW-0472">Membrane</keyword>
<keyword evidence="3" id="KW-1185">Reference proteome</keyword>
<dbReference type="Proteomes" id="UP001597237">
    <property type="component" value="Unassembled WGS sequence"/>
</dbReference>
<comment type="caution">
    <text evidence="2">The sequence shown here is derived from an EMBL/GenBank/DDBJ whole genome shotgun (WGS) entry which is preliminary data.</text>
</comment>
<keyword evidence="1" id="KW-0812">Transmembrane</keyword>
<keyword evidence="1" id="KW-1133">Transmembrane helix</keyword>
<dbReference type="PANTHER" id="PTHR34219">
    <property type="entry name" value="IRON-REGULATED INNER MEMBRANE PROTEIN-RELATED"/>
    <property type="match status" value="1"/>
</dbReference>
<evidence type="ECO:0000256" key="1">
    <source>
        <dbReference type="SAM" id="Phobius"/>
    </source>
</evidence>
<dbReference type="Pfam" id="PF03929">
    <property type="entry name" value="PepSY_TM"/>
    <property type="match status" value="1"/>
</dbReference>
<gene>
    <name evidence="2" type="ORF">ACFSC0_02555</name>
</gene>
<dbReference type="EMBL" id="JBHUEY010000001">
    <property type="protein sequence ID" value="MFD1782260.1"/>
    <property type="molecule type" value="Genomic_DNA"/>
</dbReference>
<name>A0ABW4MZC0_9CAUL</name>
<feature type="transmembrane region" description="Helical" evidence="1">
    <location>
        <begin position="335"/>
        <end position="356"/>
    </location>
</feature>
<proteinExistence type="predicted"/>
<feature type="transmembrane region" description="Helical" evidence="1">
    <location>
        <begin position="144"/>
        <end position="168"/>
    </location>
</feature>
<evidence type="ECO:0000313" key="2">
    <source>
        <dbReference type="EMBL" id="MFD1782260.1"/>
    </source>
</evidence>
<feature type="transmembrane region" description="Helical" evidence="1">
    <location>
        <begin position="189"/>
        <end position="210"/>
    </location>
</feature>
<sequence length="385" mass="41797">MSRATVKGWYLVHKWTSLVCTAFLLMLCITGLPLIFYHEIEHLLGRAPEAAELAPGTAPASLDAITADALARRPGEVVQYVSFEEDEPVVYVTTAPTIDAVEGHIATYDGGTGQLLDVPPLTEGVMYFLFRLHYDMFAGLPGTLFLGLMGGLFVAAIVSGVVVYAPFMRRLPFGAVREGRSARIKWLDLHNLLGVTTMAWALVVGGTGLINTLATPILHLWQADQLAEMTAPYRDKPPATNLASVNAAVETARAAAPGMTPQIVAYPGTPFSSRNHYAVFMHGETPLTSRVLKPALIDAETGQLTAMRDMPWYAVALFVSQPLHFGDYGGMPMKILWALLTVVTIVVLGSGLYLWLGRRRTSVEARLAELERGAEPAFAMREAAE</sequence>
<feature type="transmembrane region" description="Helical" evidence="1">
    <location>
        <begin position="12"/>
        <end position="36"/>
    </location>
</feature>
<protein>
    <submittedName>
        <fullName evidence="2">PepSY-associated TM helix domain-containing protein</fullName>
    </submittedName>
</protein>
<dbReference type="RefSeq" id="WP_377280680.1">
    <property type="nucleotide sequence ID" value="NZ_JBHRSI010000001.1"/>
</dbReference>
<dbReference type="PANTHER" id="PTHR34219:SF3">
    <property type="entry name" value="BLL7967 PROTEIN"/>
    <property type="match status" value="1"/>
</dbReference>
<evidence type="ECO:0000313" key="3">
    <source>
        <dbReference type="Proteomes" id="UP001597237"/>
    </source>
</evidence>
<reference evidence="3" key="1">
    <citation type="journal article" date="2019" name="Int. J. Syst. Evol. Microbiol.">
        <title>The Global Catalogue of Microorganisms (GCM) 10K type strain sequencing project: providing services to taxonomists for standard genome sequencing and annotation.</title>
        <authorList>
            <consortium name="The Broad Institute Genomics Platform"/>
            <consortium name="The Broad Institute Genome Sequencing Center for Infectious Disease"/>
            <person name="Wu L."/>
            <person name="Ma J."/>
        </authorList>
    </citation>
    <scope>NUCLEOTIDE SEQUENCE [LARGE SCALE GENOMIC DNA]</scope>
    <source>
        <strain evidence="3">DFY28</strain>
    </source>
</reference>
<organism evidence="2 3">
    <name type="scientific">Phenylobacterium terrae</name>
    <dbReference type="NCBI Taxonomy" id="2665495"/>
    <lineage>
        <taxon>Bacteria</taxon>
        <taxon>Pseudomonadati</taxon>
        <taxon>Pseudomonadota</taxon>
        <taxon>Alphaproteobacteria</taxon>
        <taxon>Caulobacterales</taxon>
        <taxon>Caulobacteraceae</taxon>
        <taxon>Phenylobacterium</taxon>
    </lineage>
</organism>
<dbReference type="InterPro" id="IPR005625">
    <property type="entry name" value="PepSY-ass_TM"/>
</dbReference>
<accession>A0ABW4MZC0</accession>